<dbReference type="InterPro" id="IPR050237">
    <property type="entry name" value="ATP-dep_AMP-bd_enzyme"/>
</dbReference>
<dbReference type="InterPro" id="IPR042099">
    <property type="entry name" value="ANL_N_sf"/>
</dbReference>
<dbReference type="SUPFAM" id="SSF56801">
    <property type="entry name" value="Acetyl-CoA synthetase-like"/>
    <property type="match status" value="1"/>
</dbReference>
<evidence type="ECO:0000313" key="2">
    <source>
        <dbReference type="EMBL" id="GAA2796606.1"/>
    </source>
</evidence>
<keyword evidence="3" id="KW-1185">Reference proteome</keyword>
<evidence type="ECO:0000313" key="3">
    <source>
        <dbReference type="Proteomes" id="UP001500979"/>
    </source>
</evidence>
<organism evidence="2 3">
    <name type="scientific">Saccharopolyspora taberi</name>
    <dbReference type="NCBI Taxonomy" id="60895"/>
    <lineage>
        <taxon>Bacteria</taxon>
        <taxon>Bacillati</taxon>
        <taxon>Actinomycetota</taxon>
        <taxon>Actinomycetes</taxon>
        <taxon>Pseudonocardiales</taxon>
        <taxon>Pseudonocardiaceae</taxon>
        <taxon>Saccharopolyspora</taxon>
    </lineage>
</organism>
<dbReference type="Pfam" id="PF00501">
    <property type="entry name" value="AMP-binding"/>
    <property type="match status" value="1"/>
</dbReference>
<name>A0ABN3VFC0_9PSEU</name>
<dbReference type="InterPro" id="IPR000873">
    <property type="entry name" value="AMP-dep_synth/lig_dom"/>
</dbReference>
<dbReference type="Proteomes" id="UP001500979">
    <property type="component" value="Unassembled WGS sequence"/>
</dbReference>
<dbReference type="EMBL" id="BAAAUX010000014">
    <property type="protein sequence ID" value="GAA2796606.1"/>
    <property type="molecule type" value="Genomic_DNA"/>
</dbReference>
<accession>A0ABN3VFC0</accession>
<feature type="domain" description="AMP-dependent synthetase/ligase" evidence="1">
    <location>
        <begin position="31"/>
        <end position="390"/>
    </location>
</feature>
<protein>
    <submittedName>
        <fullName evidence="2">AMP-binding protein</fullName>
    </submittedName>
</protein>
<reference evidence="2 3" key="1">
    <citation type="journal article" date="2019" name="Int. J. Syst. Evol. Microbiol.">
        <title>The Global Catalogue of Microorganisms (GCM) 10K type strain sequencing project: providing services to taxonomists for standard genome sequencing and annotation.</title>
        <authorList>
            <consortium name="The Broad Institute Genomics Platform"/>
            <consortium name="The Broad Institute Genome Sequencing Center for Infectious Disease"/>
            <person name="Wu L."/>
            <person name="Ma J."/>
        </authorList>
    </citation>
    <scope>NUCLEOTIDE SEQUENCE [LARGE SCALE GENOMIC DNA]</scope>
    <source>
        <strain evidence="2 3">JCM 9383</strain>
    </source>
</reference>
<dbReference type="Gene3D" id="3.40.50.12780">
    <property type="entry name" value="N-terminal domain of ligase-like"/>
    <property type="match status" value="1"/>
</dbReference>
<dbReference type="PANTHER" id="PTHR43767">
    <property type="entry name" value="LONG-CHAIN-FATTY-ACID--COA LIGASE"/>
    <property type="match status" value="1"/>
</dbReference>
<dbReference type="PANTHER" id="PTHR43767:SF1">
    <property type="entry name" value="NONRIBOSOMAL PEPTIDE SYNTHASE PES1 (EUROFUNG)-RELATED"/>
    <property type="match status" value="1"/>
</dbReference>
<proteinExistence type="predicted"/>
<gene>
    <name evidence="2" type="ORF">GCM10010470_34670</name>
</gene>
<evidence type="ECO:0000259" key="1">
    <source>
        <dbReference type="Pfam" id="PF00501"/>
    </source>
</evidence>
<dbReference type="InterPro" id="IPR020845">
    <property type="entry name" value="AMP-binding_CS"/>
</dbReference>
<sequence length="529" mass="58337">MKPHDMGVLFDECAGSGTTVHLDRPFDIAPDGGVEYGVAELAALVRDAAGWLAAAGTRPGDRVAIVKANHWDYDLLACAAVRVGAVPAQLSAHLSAETLEVLLKRLEPAVLVTDVGVLERGRVEGADLGSFARRVLALDGSAPGALTMDDVRGGPVPAPHRRADYAPLIIHHTSGTTGVPKLVVHSTRTIIDKLARFETNRVPRIGVRTDDTLLNASSYAHGRTFCWTASVMCLAPRRITFLTHQDPDRADPLLRAHPPTVVEALPATFVRLQPLTERLDNPFRRARLFISTYDAMHPPTIRAYLTASRRRSPLWMQGWGQTETGPLTFRFHTRRSLHSKYSRKPDTRNLGRPVPVKTRLRVVDPDTLRPVRRGQTGLILTRTAALCLDYVGEHERYEAKRVGKWWNTGDLGLRNRDGSVHLLDREVDRITDLSCLELEDVLEDRLAAADECVVLGCPGVPPLPVVVTEDGSLDHAAWRRATRDLPLLQDPVGLTWSEVPRTGTGKVRRYALLEQLTGRTDTSGTGRWT</sequence>
<comment type="caution">
    <text evidence="2">The sequence shown here is derived from an EMBL/GenBank/DDBJ whole genome shotgun (WGS) entry which is preliminary data.</text>
</comment>
<dbReference type="PROSITE" id="PS00455">
    <property type="entry name" value="AMP_BINDING"/>
    <property type="match status" value="1"/>
</dbReference>